<dbReference type="PANTHER" id="PTHR42760:SF121">
    <property type="entry name" value="3-OXOACYL-(ACYL-CARRIER-PROTEIN) REDUCTASE"/>
    <property type="match status" value="1"/>
</dbReference>
<dbReference type="Proteomes" id="UP000772434">
    <property type="component" value="Unassembled WGS sequence"/>
</dbReference>
<evidence type="ECO:0008006" key="5">
    <source>
        <dbReference type="Google" id="ProtNLM"/>
    </source>
</evidence>
<evidence type="ECO:0000313" key="4">
    <source>
        <dbReference type="Proteomes" id="UP000772434"/>
    </source>
</evidence>
<dbReference type="PRINTS" id="PR00081">
    <property type="entry name" value="GDHRDH"/>
</dbReference>
<keyword evidence="4" id="KW-1185">Reference proteome</keyword>
<keyword evidence="2" id="KW-0521">NADP</keyword>
<dbReference type="GO" id="GO:0006633">
    <property type="term" value="P:fatty acid biosynthetic process"/>
    <property type="evidence" value="ECO:0007669"/>
    <property type="project" value="TreeGrafter"/>
</dbReference>
<dbReference type="SUPFAM" id="SSF51735">
    <property type="entry name" value="NAD(P)-binding Rossmann-fold domains"/>
    <property type="match status" value="1"/>
</dbReference>
<dbReference type="PANTHER" id="PTHR42760">
    <property type="entry name" value="SHORT-CHAIN DEHYDROGENASES/REDUCTASES FAMILY MEMBER"/>
    <property type="match status" value="1"/>
</dbReference>
<dbReference type="Gene3D" id="3.40.50.720">
    <property type="entry name" value="NAD(P)-binding Rossmann-like Domain"/>
    <property type="match status" value="1"/>
</dbReference>
<accession>A0A9P5U8Z4</accession>
<reference evidence="3" key="1">
    <citation type="submission" date="2020-11" db="EMBL/GenBank/DDBJ databases">
        <authorList>
            <consortium name="DOE Joint Genome Institute"/>
            <person name="Ahrendt S."/>
            <person name="Riley R."/>
            <person name="Andreopoulos W."/>
            <person name="Labutti K."/>
            <person name="Pangilinan J."/>
            <person name="Ruiz-Duenas F.J."/>
            <person name="Barrasa J.M."/>
            <person name="Sanchez-Garcia M."/>
            <person name="Camarero S."/>
            <person name="Miyauchi S."/>
            <person name="Serrano A."/>
            <person name="Linde D."/>
            <person name="Babiker R."/>
            <person name="Drula E."/>
            <person name="Ayuso-Fernandez I."/>
            <person name="Pacheco R."/>
            <person name="Padilla G."/>
            <person name="Ferreira P."/>
            <person name="Barriuso J."/>
            <person name="Kellner H."/>
            <person name="Castanera R."/>
            <person name="Alfaro M."/>
            <person name="Ramirez L."/>
            <person name="Pisabarro A.G."/>
            <person name="Kuo A."/>
            <person name="Tritt A."/>
            <person name="Lipzen A."/>
            <person name="He G."/>
            <person name="Yan M."/>
            <person name="Ng V."/>
            <person name="Cullen D."/>
            <person name="Martin F."/>
            <person name="Rosso M.-N."/>
            <person name="Henrissat B."/>
            <person name="Hibbett D."/>
            <person name="Martinez A.T."/>
            <person name="Grigoriev I.V."/>
        </authorList>
    </citation>
    <scope>NUCLEOTIDE SEQUENCE</scope>
    <source>
        <strain evidence="3">AH 40177</strain>
    </source>
</reference>
<dbReference type="GO" id="GO:0016616">
    <property type="term" value="F:oxidoreductase activity, acting on the CH-OH group of donors, NAD or NADP as acceptor"/>
    <property type="evidence" value="ECO:0007669"/>
    <property type="project" value="TreeGrafter"/>
</dbReference>
<protein>
    <recommendedName>
        <fullName evidence="5">NAD(P)-binding protein</fullName>
    </recommendedName>
</protein>
<dbReference type="PRINTS" id="PR00080">
    <property type="entry name" value="SDRFAMILY"/>
</dbReference>
<dbReference type="InterPro" id="IPR036291">
    <property type="entry name" value="NAD(P)-bd_dom_sf"/>
</dbReference>
<dbReference type="PROSITE" id="PS00061">
    <property type="entry name" value="ADH_SHORT"/>
    <property type="match status" value="1"/>
</dbReference>
<dbReference type="EMBL" id="JADNRY010000050">
    <property type="protein sequence ID" value="KAF9069468.1"/>
    <property type="molecule type" value="Genomic_DNA"/>
</dbReference>
<dbReference type="OrthoDB" id="498125at2759"/>
<dbReference type="Pfam" id="PF13561">
    <property type="entry name" value="adh_short_C2"/>
    <property type="match status" value="1"/>
</dbReference>
<evidence type="ECO:0000256" key="2">
    <source>
        <dbReference type="ARBA" id="ARBA00022857"/>
    </source>
</evidence>
<evidence type="ECO:0000313" key="3">
    <source>
        <dbReference type="EMBL" id="KAF9069468.1"/>
    </source>
</evidence>
<organism evidence="3 4">
    <name type="scientific">Rhodocollybia butyracea</name>
    <dbReference type="NCBI Taxonomy" id="206335"/>
    <lineage>
        <taxon>Eukaryota</taxon>
        <taxon>Fungi</taxon>
        <taxon>Dikarya</taxon>
        <taxon>Basidiomycota</taxon>
        <taxon>Agaricomycotina</taxon>
        <taxon>Agaricomycetes</taxon>
        <taxon>Agaricomycetidae</taxon>
        <taxon>Agaricales</taxon>
        <taxon>Marasmiineae</taxon>
        <taxon>Omphalotaceae</taxon>
        <taxon>Rhodocollybia</taxon>
    </lineage>
</organism>
<proteinExistence type="inferred from homology"/>
<dbReference type="InterPro" id="IPR020904">
    <property type="entry name" value="Sc_DH/Rdtase_CS"/>
</dbReference>
<dbReference type="InterPro" id="IPR002347">
    <property type="entry name" value="SDR_fam"/>
</dbReference>
<dbReference type="AlphaFoldDB" id="A0A9P5U8Z4"/>
<evidence type="ECO:0000256" key="1">
    <source>
        <dbReference type="ARBA" id="ARBA00006484"/>
    </source>
</evidence>
<comment type="caution">
    <text evidence="3">The sequence shown here is derived from an EMBL/GenBank/DDBJ whole genome shotgun (WGS) entry which is preliminary data.</text>
</comment>
<name>A0A9P5U8Z4_9AGAR</name>
<dbReference type="FunFam" id="3.40.50.720:FF:000084">
    <property type="entry name" value="Short-chain dehydrogenase reductase"/>
    <property type="match status" value="1"/>
</dbReference>
<sequence>MSDKKGFAFITGSSQGIGKAIALRLAADGFDIALNDLPSKLEQLKDVEKEIQALQRKTGIFVGDVSNEDSVKSVIESAVKQLGSLDVCVANAGVFTNRSILDTPAEEWDRVFAINARGPFLCYKYAAIQMVSQGRGGRIIGACSLSGRRGRRGGVSYCGTKFAVRGMTQSAALDLAQYGITVNAYAPINDVIGDDHDGSKHKEYIQSIPLGRAAEPSDISNLVSFIASKESSYITGQMFDVNGGAFLN</sequence>
<comment type="similarity">
    <text evidence="1">Belongs to the short-chain dehydrogenases/reductases (SDR) family.</text>
</comment>
<dbReference type="GO" id="GO:0048038">
    <property type="term" value="F:quinone binding"/>
    <property type="evidence" value="ECO:0007669"/>
    <property type="project" value="TreeGrafter"/>
</dbReference>
<gene>
    <name evidence="3" type="ORF">BDP27DRAFT_1363309</name>
</gene>